<sequence length="121" mass="13944">MWLLDTNVLIECNKLETRPFKKGLTFTTILSLIEFPIASKYDEISVIYPSSIHYEQSFKNAVLLREKGNPLPTIDILIGTITVEKNLILVSNDIHFKSLQKIEPRLKIINSNVYIKNIQEL</sequence>
<name>A0A0F9Q4B2_9ZZZZ</name>
<dbReference type="SUPFAM" id="SSF88723">
    <property type="entry name" value="PIN domain-like"/>
    <property type="match status" value="1"/>
</dbReference>
<evidence type="ECO:0000313" key="2">
    <source>
        <dbReference type="EMBL" id="KKN08131.1"/>
    </source>
</evidence>
<organism evidence="2">
    <name type="scientific">marine sediment metagenome</name>
    <dbReference type="NCBI Taxonomy" id="412755"/>
    <lineage>
        <taxon>unclassified sequences</taxon>
        <taxon>metagenomes</taxon>
        <taxon>ecological metagenomes</taxon>
    </lineage>
</organism>
<protein>
    <recommendedName>
        <fullName evidence="3">PIN domain-containing protein</fullName>
    </recommendedName>
</protein>
<gene>
    <name evidence="2" type="ORF">LCGC14_1059810</name>
    <name evidence="1" type="ORF">LCGC14_1730810</name>
</gene>
<evidence type="ECO:0008006" key="3">
    <source>
        <dbReference type="Google" id="ProtNLM"/>
    </source>
</evidence>
<dbReference type="Gene3D" id="3.40.50.1010">
    <property type="entry name" value="5'-nuclease"/>
    <property type="match status" value="1"/>
</dbReference>
<dbReference type="EMBL" id="LAZR01015704">
    <property type="protein sequence ID" value="KKM07747.1"/>
    <property type="molecule type" value="Genomic_DNA"/>
</dbReference>
<dbReference type="EMBL" id="LAZR01004490">
    <property type="protein sequence ID" value="KKN08131.1"/>
    <property type="molecule type" value="Genomic_DNA"/>
</dbReference>
<comment type="caution">
    <text evidence="2">The sequence shown here is derived from an EMBL/GenBank/DDBJ whole genome shotgun (WGS) entry which is preliminary data.</text>
</comment>
<accession>A0A0F9Q4B2</accession>
<proteinExistence type="predicted"/>
<dbReference type="InterPro" id="IPR029060">
    <property type="entry name" value="PIN-like_dom_sf"/>
</dbReference>
<evidence type="ECO:0000313" key="1">
    <source>
        <dbReference type="EMBL" id="KKM07747.1"/>
    </source>
</evidence>
<reference evidence="2" key="1">
    <citation type="journal article" date="2015" name="Nature">
        <title>Complex archaea that bridge the gap between prokaryotes and eukaryotes.</title>
        <authorList>
            <person name="Spang A."/>
            <person name="Saw J.H."/>
            <person name="Jorgensen S.L."/>
            <person name="Zaremba-Niedzwiedzka K."/>
            <person name="Martijn J."/>
            <person name="Lind A.E."/>
            <person name="van Eijk R."/>
            <person name="Schleper C."/>
            <person name="Guy L."/>
            <person name="Ettema T.J."/>
        </authorList>
    </citation>
    <scope>NUCLEOTIDE SEQUENCE</scope>
</reference>
<dbReference type="AlphaFoldDB" id="A0A0F9Q4B2"/>